<proteinExistence type="predicted"/>
<dbReference type="Proteomes" id="UP000295560">
    <property type="component" value="Unassembled WGS sequence"/>
</dbReference>
<organism evidence="1 2">
    <name type="scientific">Pseudonocardia endophytica</name>
    <dbReference type="NCBI Taxonomy" id="401976"/>
    <lineage>
        <taxon>Bacteria</taxon>
        <taxon>Bacillati</taxon>
        <taxon>Actinomycetota</taxon>
        <taxon>Actinomycetes</taxon>
        <taxon>Pseudonocardiales</taxon>
        <taxon>Pseudonocardiaceae</taxon>
        <taxon>Pseudonocardia</taxon>
    </lineage>
</organism>
<comment type="caution">
    <text evidence="1">The sequence shown here is derived from an EMBL/GenBank/DDBJ whole genome shotgun (WGS) entry which is preliminary data.</text>
</comment>
<dbReference type="EMBL" id="SMFZ01000001">
    <property type="protein sequence ID" value="TCK26090.1"/>
    <property type="molecule type" value="Genomic_DNA"/>
</dbReference>
<reference evidence="1 2" key="1">
    <citation type="submission" date="2019-03" db="EMBL/GenBank/DDBJ databases">
        <title>Sequencing the genomes of 1000 actinobacteria strains.</title>
        <authorList>
            <person name="Klenk H.-P."/>
        </authorList>
    </citation>
    <scope>NUCLEOTIDE SEQUENCE [LARGE SCALE GENOMIC DNA]</scope>
    <source>
        <strain evidence="1 2">DSM 44969</strain>
    </source>
</reference>
<gene>
    <name evidence="1" type="ORF">EV378_1918</name>
</gene>
<keyword evidence="2" id="KW-1185">Reference proteome</keyword>
<accession>A0A4R1HYY2</accession>
<sequence>MAVEGVDAVRTLPESDRSRRLVAVAVTAADVLDPGSDLRQVVAAAEEIDVLVARVDSPEPARTPSPADALDYPDEPDGYAVADELLAGFTVPLPADEVPAVPLLPAGLHLHRLDLRWPVQEADEPDLVAALSELIGFDPEDQVFCVAPGPEGARDAEQAAVDRAVRRVARVYGLPVLHYRRVAGGAGEGGTEADVAVAPAV</sequence>
<dbReference type="AlphaFoldDB" id="A0A4R1HYY2"/>
<name>A0A4R1HYY2_PSEEN</name>
<protein>
    <submittedName>
        <fullName evidence="1">Uncharacterized protein</fullName>
    </submittedName>
</protein>
<evidence type="ECO:0000313" key="2">
    <source>
        <dbReference type="Proteomes" id="UP000295560"/>
    </source>
</evidence>
<evidence type="ECO:0000313" key="1">
    <source>
        <dbReference type="EMBL" id="TCK26090.1"/>
    </source>
</evidence>